<feature type="region of interest" description="Disordered" evidence="1">
    <location>
        <begin position="1"/>
        <end position="43"/>
    </location>
</feature>
<gene>
    <name evidence="2" type="ORF">GCM10010405_50650</name>
</gene>
<keyword evidence="3" id="KW-1185">Reference proteome</keyword>
<dbReference type="Proteomes" id="UP001501638">
    <property type="component" value="Unassembled WGS sequence"/>
</dbReference>
<sequence length="107" mass="11214">MSACGVAVPGTPSRSRPTAGPPAGAGIRTVGDPGCDEERRTERNTVERAVNRLRRSRAVTVRYDERGHVLPGTVTVAAPVVRPRARSPGQVLAGAGSRLSISNLRCS</sequence>
<comment type="caution">
    <text evidence="2">The sequence shown here is derived from an EMBL/GenBank/DDBJ whole genome shotgun (WGS) entry which is preliminary data.</text>
</comment>
<protein>
    <submittedName>
        <fullName evidence="2">Uncharacterized protein</fullName>
    </submittedName>
</protein>
<evidence type="ECO:0000313" key="2">
    <source>
        <dbReference type="EMBL" id="GAA2460203.1"/>
    </source>
</evidence>
<evidence type="ECO:0000313" key="3">
    <source>
        <dbReference type="Proteomes" id="UP001501638"/>
    </source>
</evidence>
<reference evidence="2 3" key="1">
    <citation type="journal article" date="2019" name="Int. J. Syst. Evol. Microbiol.">
        <title>The Global Catalogue of Microorganisms (GCM) 10K type strain sequencing project: providing services to taxonomists for standard genome sequencing and annotation.</title>
        <authorList>
            <consortium name="The Broad Institute Genomics Platform"/>
            <consortium name="The Broad Institute Genome Sequencing Center for Infectious Disease"/>
            <person name="Wu L."/>
            <person name="Ma J."/>
        </authorList>
    </citation>
    <scope>NUCLEOTIDE SEQUENCE [LARGE SCALE GENOMIC DNA]</scope>
    <source>
        <strain evidence="2 3">JCM 6305</strain>
    </source>
</reference>
<proteinExistence type="predicted"/>
<accession>A0ABN3KL68</accession>
<evidence type="ECO:0000256" key="1">
    <source>
        <dbReference type="SAM" id="MobiDB-lite"/>
    </source>
</evidence>
<name>A0ABN3KL68_9ACTN</name>
<dbReference type="EMBL" id="BAAASZ010000035">
    <property type="protein sequence ID" value="GAA2460203.1"/>
    <property type="molecule type" value="Genomic_DNA"/>
</dbReference>
<organism evidence="2 3">
    <name type="scientific">Streptomyces macrosporus</name>
    <dbReference type="NCBI Taxonomy" id="44032"/>
    <lineage>
        <taxon>Bacteria</taxon>
        <taxon>Bacillati</taxon>
        <taxon>Actinomycetota</taxon>
        <taxon>Actinomycetes</taxon>
        <taxon>Kitasatosporales</taxon>
        <taxon>Streptomycetaceae</taxon>
        <taxon>Streptomyces</taxon>
    </lineage>
</organism>